<sequence length="104" mass="11636">MGVQLVRDTRSYGVGCSGEYEVYDSVRNSWIRPGIMPSSVKLPLSLNFRSQAVSIDDTLYFMRSDPEGIVSYDMVTGIWKQFIIPTPLHLTDHTLAECEEAGSC</sequence>
<protein>
    <recommendedName>
        <fullName evidence="3">F-box/kelch-repeat protein</fullName>
    </recommendedName>
</protein>
<dbReference type="OrthoDB" id="6482909at2759"/>
<dbReference type="Proteomes" id="UP000250321">
    <property type="component" value="Unassembled WGS sequence"/>
</dbReference>
<proteinExistence type="predicted"/>
<evidence type="ECO:0000313" key="2">
    <source>
        <dbReference type="Proteomes" id="UP000250321"/>
    </source>
</evidence>
<dbReference type="EMBL" id="PJQY01000905">
    <property type="protein sequence ID" value="PQQ07022.1"/>
    <property type="molecule type" value="Genomic_DNA"/>
</dbReference>
<organism evidence="1 2">
    <name type="scientific">Prunus yedoensis var. nudiflora</name>
    <dbReference type="NCBI Taxonomy" id="2094558"/>
    <lineage>
        <taxon>Eukaryota</taxon>
        <taxon>Viridiplantae</taxon>
        <taxon>Streptophyta</taxon>
        <taxon>Embryophyta</taxon>
        <taxon>Tracheophyta</taxon>
        <taxon>Spermatophyta</taxon>
        <taxon>Magnoliopsida</taxon>
        <taxon>eudicotyledons</taxon>
        <taxon>Gunneridae</taxon>
        <taxon>Pentapetalae</taxon>
        <taxon>rosids</taxon>
        <taxon>fabids</taxon>
        <taxon>Rosales</taxon>
        <taxon>Rosaceae</taxon>
        <taxon>Amygdaloideae</taxon>
        <taxon>Amygdaleae</taxon>
        <taxon>Prunus</taxon>
    </lineage>
</organism>
<evidence type="ECO:0008006" key="3">
    <source>
        <dbReference type="Google" id="ProtNLM"/>
    </source>
</evidence>
<dbReference type="AlphaFoldDB" id="A0A314YHJ4"/>
<gene>
    <name evidence="1" type="ORF">Pyn_25974</name>
</gene>
<accession>A0A314YHJ4</accession>
<comment type="caution">
    <text evidence="1">The sequence shown here is derived from an EMBL/GenBank/DDBJ whole genome shotgun (WGS) entry which is preliminary data.</text>
</comment>
<name>A0A314YHJ4_PRUYE</name>
<reference evidence="1 2" key="1">
    <citation type="submission" date="2018-02" db="EMBL/GenBank/DDBJ databases">
        <title>Draft genome of wild Prunus yedoensis var. nudiflora.</title>
        <authorList>
            <person name="Baek S."/>
            <person name="Kim J.-H."/>
            <person name="Choi K."/>
            <person name="Kim G.-B."/>
            <person name="Cho A."/>
            <person name="Jang H."/>
            <person name="Shin C.-H."/>
            <person name="Yu H.-J."/>
            <person name="Mun J.-H."/>
        </authorList>
    </citation>
    <scope>NUCLEOTIDE SEQUENCE [LARGE SCALE GENOMIC DNA]</scope>
    <source>
        <strain evidence="2">cv. Jeju island</strain>
        <tissue evidence="1">Leaf</tissue>
    </source>
</reference>
<dbReference type="InterPro" id="IPR011043">
    <property type="entry name" value="Gal_Oxase/kelch_b-propeller"/>
</dbReference>
<dbReference type="STRING" id="2094558.A0A314YHJ4"/>
<dbReference type="SUPFAM" id="SSF50965">
    <property type="entry name" value="Galactose oxidase, central domain"/>
    <property type="match status" value="1"/>
</dbReference>
<keyword evidence="2" id="KW-1185">Reference proteome</keyword>
<evidence type="ECO:0000313" key="1">
    <source>
        <dbReference type="EMBL" id="PQQ07022.1"/>
    </source>
</evidence>